<dbReference type="EMBL" id="CABFOC020000091">
    <property type="protein sequence ID" value="CAH0058946.1"/>
    <property type="molecule type" value="Genomic_DNA"/>
</dbReference>
<dbReference type="GO" id="GO:0008233">
    <property type="term" value="F:peptidase activity"/>
    <property type="evidence" value="ECO:0007669"/>
    <property type="project" value="UniProtKB-KW"/>
</dbReference>
<evidence type="ECO:0000313" key="8">
    <source>
        <dbReference type="Proteomes" id="UP000775872"/>
    </source>
</evidence>
<dbReference type="Gene3D" id="1.25.10.10">
    <property type="entry name" value="Leucine-rich Repeat Variant"/>
    <property type="match status" value="1"/>
</dbReference>
<evidence type="ECO:0000313" key="7">
    <source>
        <dbReference type="EMBL" id="CAH0058946.1"/>
    </source>
</evidence>
<dbReference type="AlphaFoldDB" id="A0A9N9ZP05"/>
<keyword evidence="2" id="KW-0645">Protease</keyword>
<accession>A0A9N9ZP05</accession>
<keyword evidence="3" id="KW-0378">Hydrolase</keyword>
<evidence type="ECO:0000256" key="2">
    <source>
        <dbReference type="ARBA" id="ARBA00022670"/>
    </source>
</evidence>
<dbReference type="GO" id="GO:0006508">
    <property type="term" value="P:proteolysis"/>
    <property type="evidence" value="ECO:0007669"/>
    <property type="project" value="UniProtKB-KW"/>
</dbReference>
<dbReference type="CDD" id="cd02947">
    <property type="entry name" value="TRX_family"/>
    <property type="match status" value="1"/>
</dbReference>
<dbReference type="Gene3D" id="3.40.30.10">
    <property type="entry name" value="Glutaredoxin"/>
    <property type="match status" value="1"/>
</dbReference>
<dbReference type="Pfam" id="PF08324">
    <property type="entry name" value="PUL"/>
    <property type="match status" value="1"/>
</dbReference>
<evidence type="ECO:0000259" key="6">
    <source>
        <dbReference type="PROSITE" id="PS51858"/>
    </source>
</evidence>
<comment type="similarity">
    <text evidence="1">Belongs to the DeSI family.</text>
</comment>
<reference evidence="8" key="1">
    <citation type="submission" date="2019-06" db="EMBL/GenBank/DDBJ databases">
        <authorList>
            <person name="Broberg M."/>
        </authorList>
    </citation>
    <scope>NUCLEOTIDE SEQUENCE [LARGE SCALE GENOMIC DNA]</scope>
</reference>
<dbReference type="InterPro" id="IPR008580">
    <property type="entry name" value="PPPDE_dom"/>
</dbReference>
<dbReference type="InterPro" id="IPR042266">
    <property type="entry name" value="PPPDE_sf"/>
</dbReference>
<dbReference type="SMART" id="SM01179">
    <property type="entry name" value="DUF862"/>
    <property type="match status" value="1"/>
</dbReference>
<dbReference type="InterPro" id="IPR011989">
    <property type="entry name" value="ARM-like"/>
</dbReference>
<sequence length="589" mass="64511">MDVQLLVYDLSRGLARQMSQGLLGFQLDAIYHTSIELQGREFVYDGGIIAITPGTSHLGQPMERLHLGKTNLTMDIVEDYLESIRPIFTLEAYDLFHHNCNNFTDSFSNFLLGKGIPSHISSMPQAVLDSPMGRMLLPQLTQGVNGSRQNGSILGLEQSAQPATSRPGALGASPSTRGVKNITSVIELARLLDEAKDSCAAIFFTSATCPPCKTVYPLYDQLAEEFHGKMTLIKIDISLPGAEEAASQYSISATPTFITFLKGQQVEKWSGADYGSLNGNLRLLVEMAFPSHPHMNLRLPSFNSANRKPVLYGKVPPMEKLIAKLGEELAQTSEVKALRHYIETREKQGEVDAILPDLAQFGSFILKNLRDVPLEKLFIIVDLFRCTLIDTRVSGYFAEENSRATISQVLELVNSRDDSPYPLRLVTLQMVCNMFSTPLFPREILKGGTVLSQITTLVSSNMLDGSHPNLRVAASSLLFNLALEHRKARDNKSNSLLPEADQIELGASVVEAISQENGSVEALQGMLSALGHLFYGADLEGELAGLLRALDAESTVLGKKTTFPKEKLVSEVGAELLGKGLRKPIHIII</sequence>
<proteinExistence type="inferred from homology"/>
<dbReference type="InterPro" id="IPR036249">
    <property type="entry name" value="Thioredoxin-like_sf"/>
</dbReference>
<evidence type="ECO:0000259" key="4">
    <source>
        <dbReference type="PROSITE" id="PS51352"/>
    </source>
</evidence>
<dbReference type="PROSITE" id="PS51858">
    <property type="entry name" value="PPPDE"/>
    <property type="match status" value="1"/>
</dbReference>
<feature type="domain" description="Thioredoxin" evidence="4">
    <location>
        <begin position="154"/>
        <end position="330"/>
    </location>
</feature>
<dbReference type="OrthoDB" id="21221at2759"/>
<dbReference type="PANTHER" id="PTHR12378:SF7">
    <property type="entry name" value="DESUMOYLATING ISOPEPTIDASE 1"/>
    <property type="match status" value="1"/>
</dbReference>
<dbReference type="Pfam" id="PF00085">
    <property type="entry name" value="Thioredoxin"/>
    <property type="match status" value="1"/>
</dbReference>
<feature type="domain" description="PPPDE" evidence="6">
    <location>
        <begin position="1"/>
        <end position="141"/>
    </location>
</feature>
<name>A0A9N9ZP05_9HYPO</name>
<feature type="domain" description="PUL" evidence="5">
    <location>
        <begin position="287"/>
        <end position="579"/>
    </location>
</feature>
<dbReference type="SUPFAM" id="SSF52833">
    <property type="entry name" value="Thioredoxin-like"/>
    <property type="match status" value="1"/>
</dbReference>
<evidence type="ECO:0000259" key="5">
    <source>
        <dbReference type="PROSITE" id="PS51396"/>
    </source>
</evidence>
<dbReference type="PANTHER" id="PTHR12378">
    <property type="entry name" value="DESUMOYLATING ISOPEPTIDASE"/>
    <property type="match status" value="1"/>
</dbReference>
<dbReference type="PROSITE" id="PS51352">
    <property type="entry name" value="THIOREDOXIN_2"/>
    <property type="match status" value="1"/>
</dbReference>
<dbReference type="InterPro" id="IPR013766">
    <property type="entry name" value="Thioredoxin_domain"/>
</dbReference>
<reference evidence="7 8" key="2">
    <citation type="submission" date="2021-10" db="EMBL/GenBank/DDBJ databases">
        <authorList>
            <person name="Piombo E."/>
        </authorList>
    </citation>
    <scope>NUCLEOTIDE SEQUENCE [LARGE SCALE GENOMIC DNA]</scope>
</reference>
<dbReference type="PROSITE" id="PS51396">
    <property type="entry name" value="PUL"/>
    <property type="match status" value="1"/>
</dbReference>
<protein>
    <recommendedName>
        <fullName evidence="9">Desumoylating isopeptidase 1</fullName>
    </recommendedName>
</protein>
<keyword evidence="8" id="KW-1185">Reference proteome</keyword>
<evidence type="ECO:0008006" key="9">
    <source>
        <dbReference type="Google" id="ProtNLM"/>
    </source>
</evidence>
<dbReference type="Pfam" id="PF05903">
    <property type="entry name" value="Peptidase_C97"/>
    <property type="match status" value="1"/>
</dbReference>
<evidence type="ECO:0000256" key="1">
    <source>
        <dbReference type="ARBA" id="ARBA00008140"/>
    </source>
</evidence>
<dbReference type="GO" id="GO:0070646">
    <property type="term" value="P:protein modification by small protein removal"/>
    <property type="evidence" value="ECO:0007669"/>
    <property type="project" value="TreeGrafter"/>
</dbReference>
<dbReference type="Gene3D" id="3.90.1720.30">
    <property type="entry name" value="PPPDE domains"/>
    <property type="match status" value="1"/>
</dbReference>
<evidence type="ECO:0000256" key="3">
    <source>
        <dbReference type="ARBA" id="ARBA00022801"/>
    </source>
</evidence>
<gene>
    <name evidence="7" type="ORF">CSOL1703_00007979</name>
</gene>
<comment type="caution">
    <text evidence="7">The sequence shown here is derived from an EMBL/GenBank/DDBJ whole genome shotgun (WGS) entry which is preliminary data.</text>
</comment>
<dbReference type="Proteomes" id="UP000775872">
    <property type="component" value="Unassembled WGS sequence"/>
</dbReference>
<organism evidence="7 8">
    <name type="scientific">Clonostachys solani</name>
    <dbReference type="NCBI Taxonomy" id="160281"/>
    <lineage>
        <taxon>Eukaryota</taxon>
        <taxon>Fungi</taxon>
        <taxon>Dikarya</taxon>
        <taxon>Ascomycota</taxon>
        <taxon>Pezizomycotina</taxon>
        <taxon>Sordariomycetes</taxon>
        <taxon>Hypocreomycetidae</taxon>
        <taxon>Hypocreales</taxon>
        <taxon>Bionectriaceae</taxon>
        <taxon>Clonostachys</taxon>
    </lineage>
</organism>
<dbReference type="InterPro" id="IPR013535">
    <property type="entry name" value="PUL_dom"/>
</dbReference>